<evidence type="ECO:0000259" key="3">
    <source>
        <dbReference type="PROSITE" id="PS50158"/>
    </source>
</evidence>
<keyword evidence="1" id="KW-0862">Zinc</keyword>
<keyword evidence="1" id="KW-0863">Zinc-finger</keyword>
<proteinExistence type="predicted"/>
<keyword evidence="1" id="KW-0479">Metal-binding</keyword>
<dbReference type="InterPro" id="IPR021109">
    <property type="entry name" value="Peptidase_aspartic_dom_sf"/>
</dbReference>
<dbReference type="SUPFAM" id="SSF57756">
    <property type="entry name" value="Retrovirus zinc finger-like domains"/>
    <property type="match status" value="1"/>
</dbReference>
<dbReference type="OMA" id="GHANQAT"/>
<dbReference type="InterPro" id="IPR001878">
    <property type="entry name" value="Znf_CCHC"/>
</dbReference>
<organism evidence="4 5">
    <name type="scientific">Cajanus cajan</name>
    <name type="common">Pigeon pea</name>
    <name type="synonym">Cajanus indicus</name>
    <dbReference type="NCBI Taxonomy" id="3821"/>
    <lineage>
        <taxon>Eukaryota</taxon>
        <taxon>Viridiplantae</taxon>
        <taxon>Streptophyta</taxon>
        <taxon>Embryophyta</taxon>
        <taxon>Tracheophyta</taxon>
        <taxon>Spermatophyta</taxon>
        <taxon>Magnoliopsida</taxon>
        <taxon>eudicotyledons</taxon>
        <taxon>Gunneridae</taxon>
        <taxon>Pentapetalae</taxon>
        <taxon>rosids</taxon>
        <taxon>fabids</taxon>
        <taxon>Fabales</taxon>
        <taxon>Fabaceae</taxon>
        <taxon>Papilionoideae</taxon>
        <taxon>50 kb inversion clade</taxon>
        <taxon>NPAAA clade</taxon>
        <taxon>indigoferoid/millettioid clade</taxon>
        <taxon>Phaseoleae</taxon>
        <taxon>Cajanus</taxon>
    </lineage>
</organism>
<sequence length="253" mass="29260">MNEGRIEGIKLNIPHFKGRSDPEAYSEERTRNEEPMVDTWAEMKRIMRKRNVPSSFYRDLKLKLHKLSQGSKGVEQYYKEMEVLIIQAKIEEDPQCFKCLGMGHYAYECPTKKTNLLKDNGEYTSQSKASGGEEEESDEEVVAKEGELYMIRRLLSQRENIFHTRCLINGKVCLVIIDGGSCTNVVSSRLVSKLNMDTKPHPRPYRLQWLSEGEEVQLRQQVEVSLAIRKYQDKVLCDVVPMEASHILLGRSW</sequence>
<evidence type="ECO:0000313" key="5">
    <source>
        <dbReference type="Proteomes" id="UP000075243"/>
    </source>
</evidence>
<dbReference type="Gene3D" id="4.10.60.10">
    <property type="entry name" value="Zinc finger, CCHC-type"/>
    <property type="match status" value="1"/>
</dbReference>
<evidence type="ECO:0000256" key="1">
    <source>
        <dbReference type="PROSITE-ProRule" id="PRU00047"/>
    </source>
</evidence>
<evidence type="ECO:0000256" key="2">
    <source>
        <dbReference type="SAM" id="MobiDB-lite"/>
    </source>
</evidence>
<dbReference type="InterPro" id="IPR036875">
    <property type="entry name" value="Znf_CCHC_sf"/>
</dbReference>
<dbReference type="EMBL" id="KQ484364">
    <property type="protein sequence ID" value="KYP35535.1"/>
    <property type="molecule type" value="Genomic_DNA"/>
</dbReference>
<feature type="domain" description="CCHC-type" evidence="3">
    <location>
        <begin position="96"/>
        <end position="110"/>
    </location>
</feature>
<keyword evidence="5" id="KW-1185">Reference proteome</keyword>
<name>A0A151QZ90_CAJCA</name>
<gene>
    <name evidence="4" type="ORF">KK1_043425</name>
</gene>
<evidence type="ECO:0000313" key="4">
    <source>
        <dbReference type="EMBL" id="KYP35535.1"/>
    </source>
</evidence>
<dbReference type="SMART" id="SM00343">
    <property type="entry name" value="ZnF_C2HC"/>
    <property type="match status" value="1"/>
</dbReference>
<dbReference type="AlphaFoldDB" id="A0A151QZ90"/>
<dbReference type="Gramene" id="C.cajan_46734.t">
    <property type="protein sequence ID" value="C.cajan_46734.t"/>
    <property type="gene ID" value="C.cajan_46734"/>
</dbReference>
<feature type="region of interest" description="Disordered" evidence="2">
    <location>
        <begin position="122"/>
        <end position="141"/>
    </location>
</feature>
<dbReference type="CDD" id="cd00303">
    <property type="entry name" value="retropepsin_like"/>
    <property type="match status" value="1"/>
</dbReference>
<dbReference type="PANTHER" id="PTHR35046:SF9">
    <property type="entry name" value="RNA-DIRECTED DNA POLYMERASE"/>
    <property type="match status" value="1"/>
</dbReference>
<reference evidence="4" key="1">
    <citation type="journal article" date="2012" name="Nat. Biotechnol.">
        <title>Draft genome sequence of pigeonpea (Cajanus cajan), an orphan legume crop of resource-poor farmers.</title>
        <authorList>
            <person name="Varshney R.K."/>
            <person name="Chen W."/>
            <person name="Li Y."/>
            <person name="Bharti A.K."/>
            <person name="Saxena R.K."/>
            <person name="Schlueter J.A."/>
            <person name="Donoghue M.T."/>
            <person name="Azam S."/>
            <person name="Fan G."/>
            <person name="Whaley A.M."/>
            <person name="Farmer A.D."/>
            <person name="Sheridan J."/>
            <person name="Iwata A."/>
            <person name="Tuteja R."/>
            <person name="Penmetsa R.V."/>
            <person name="Wu W."/>
            <person name="Upadhyaya H.D."/>
            <person name="Yang S.P."/>
            <person name="Shah T."/>
            <person name="Saxena K.B."/>
            <person name="Michael T."/>
            <person name="McCombie W.R."/>
            <person name="Yang B."/>
            <person name="Zhang G."/>
            <person name="Yang H."/>
            <person name="Wang J."/>
            <person name="Spillane C."/>
            <person name="Cook D.R."/>
            <person name="May G.D."/>
            <person name="Xu X."/>
            <person name="Jackson S.A."/>
        </authorList>
    </citation>
    <scope>NUCLEOTIDE SEQUENCE [LARGE SCALE GENOMIC DNA]</scope>
</reference>
<accession>A0A151QZ90</accession>
<dbReference type="PROSITE" id="PS50158">
    <property type="entry name" value="ZF_CCHC"/>
    <property type="match status" value="1"/>
</dbReference>
<dbReference type="Pfam" id="PF03732">
    <property type="entry name" value="Retrotrans_gag"/>
    <property type="match status" value="1"/>
</dbReference>
<dbReference type="Proteomes" id="UP000075243">
    <property type="component" value="Unassembled WGS sequence"/>
</dbReference>
<dbReference type="GO" id="GO:0003676">
    <property type="term" value="F:nucleic acid binding"/>
    <property type="evidence" value="ECO:0007669"/>
    <property type="project" value="InterPro"/>
</dbReference>
<dbReference type="InterPro" id="IPR005162">
    <property type="entry name" value="Retrotrans_gag_dom"/>
</dbReference>
<dbReference type="GO" id="GO:0008270">
    <property type="term" value="F:zinc ion binding"/>
    <property type="evidence" value="ECO:0007669"/>
    <property type="project" value="UniProtKB-KW"/>
</dbReference>
<dbReference type="SUPFAM" id="SSF50630">
    <property type="entry name" value="Acid proteases"/>
    <property type="match status" value="1"/>
</dbReference>
<dbReference type="Gene3D" id="2.40.70.10">
    <property type="entry name" value="Acid Proteases"/>
    <property type="match status" value="1"/>
</dbReference>
<dbReference type="PANTHER" id="PTHR35046">
    <property type="entry name" value="ZINC KNUCKLE (CCHC-TYPE) FAMILY PROTEIN"/>
    <property type="match status" value="1"/>
</dbReference>
<protein>
    <recommendedName>
        <fullName evidence="3">CCHC-type domain-containing protein</fullName>
    </recommendedName>
</protein>